<name>A0A143AXS8_9LACO</name>
<evidence type="ECO:0000313" key="3">
    <source>
        <dbReference type="EMBL" id="AMV67687.1"/>
    </source>
</evidence>
<dbReference type="PANTHER" id="PTHR30037">
    <property type="entry name" value="DNA-3-METHYLADENINE GLYCOSYLASE 1"/>
    <property type="match status" value="1"/>
</dbReference>
<dbReference type="GO" id="GO:0008725">
    <property type="term" value="F:DNA-3-methyladenine glycosylase activity"/>
    <property type="evidence" value="ECO:0007669"/>
    <property type="project" value="UniProtKB-EC"/>
</dbReference>
<dbReference type="OrthoDB" id="9807664at2"/>
<dbReference type="GO" id="GO:0046872">
    <property type="term" value="F:metal ion binding"/>
    <property type="evidence" value="ECO:0007669"/>
    <property type="project" value="UniProtKB-KW"/>
</dbReference>
<feature type="binding site" evidence="1">
    <location>
        <position position="172"/>
    </location>
    <ligand>
        <name>Zn(2+)</name>
        <dbReference type="ChEBI" id="CHEBI:29105"/>
    </ligand>
</feature>
<dbReference type="KEGG" id="pdm:ADU72_1762"/>
<dbReference type="Gene3D" id="1.10.340.30">
    <property type="entry name" value="Hypothetical protein, domain 2"/>
    <property type="match status" value="1"/>
</dbReference>
<feature type="binding site" evidence="1">
    <location>
        <position position="176"/>
    </location>
    <ligand>
        <name>Zn(2+)</name>
        <dbReference type="ChEBI" id="CHEBI:29105"/>
    </ligand>
</feature>
<keyword evidence="2" id="KW-0326">Glycosidase</keyword>
<organism evidence="2 5">
    <name type="scientific">Pediococcus damnosus</name>
    <dbReference type="NCBI Taxonomy" id="51663"/>
    <lineage>
        <taxon>Bacteria</taxon>
        <taxon>Bacillati</taxon>
        <taxon>Bacillota</taxon>
        <taxon>Bacilli</taxon>
        <taxon>Lactobacillales</taxon>
        <taxon>Lactobacillaceae</taxon>
        <taxon>Pediococcus</taxon>
    </lineage>
</organism>
<reference evidence="4 5" key="1">
    <citation type="journal article" date="2016" name="PLoS ONE">
        <title>The Identification of Novel Diagnostic Marker Genes for the Detection of Beer Spoiling Pediococcus damnosus Strains Using the BlAst Diagnostic Gene findEr.</title>
        <authorList>
            <person name="Behr J."/>
            <person name="Geissler A.J."/>
            <person name="Schmid J."/>
            <person name="Zehe A."/>
            <person name="Vogel R.F."/>
        </authorList>
    </citation>
    <scope>NUCLEOTIDE SEQUENCE [LARGE SCALE GENOMIC DNA]</scope>
    <source>
        <strain evidence="2 5">TMW 2.1533</strain>
        <strain evidence="3 4">TMW 2.1535</strain>
    </source>
</reference>
<evidence type="ECO:0000313" key="2">
    <source>
        <dbReference type="EMBL" id="AMV62448.1"/>
    </source>
</evidence>
<dbReference type="EC" id="3.2.2.20" evidence="2"/>
<keyword evidence="2" id="KW-0378">Hydrolase</keyword>
<dbReference type="Proteomes" id="UP000076244">
    <property type="component" value="Chromosome"/>
</dbReference>
<dbReference type="GO" id="GO:0006284">
    <property type="term" value="P:base-excision repair"/>
    <property type="evidence" value="ECO:0007669"/>
    <property type="project" value="InterPro"/>
</dbReference>
<keyword evidence="1" id="KW-0862">Zinc</keyword>
<protein>
    <submittedName>
        <fullName evidence="2">DNA-3-methyladenine glycosylase</fullName>
        <ecNumber evidence="2">3.2.2.20</ecNumber>
    </submittedName>
</protein>
<evidence type="ECO:0000313" key="5">
    <source>
        <dbReference type="Proteomes" id="UP000076405"/>
    </source>
</evidence>
<dbReference type="SUPFAM" id="SSF48150">
    <property type="entry name" value="DNA-glycosylase"/>
    <property type="match status" value="1"/>
</dbReference>
<sequence>MNRCSWSTKNDRLMQYHDLEWGVPILESNRLFECFALEIFQAGLNWLTVLQRRQALRIAFSEFDPLRLSSYSPDEIQQVIKDPTVIRNARKIQAIFHNADVVTQLPMTFSDYIWHFVDFKPIRCPEILFNSNKAQELLAKRIVRQMKQDGFVFIGRKNIYAFVQAVGLINDHEVACFRYHDLAVL</sequence>
<dbReference type="InterPro" id="IPR005019">
    <property type="entry name" value="Adenine_glyco"/>
</dbReference>
<gene>
    <name evidence="2" type="ORF">ADU70_0954</name>
    <name evidence="3" type="ORF">ADU72_1762</name>
</gene>
<dbReference type="Proteomes" id="UP000076405">
    <property type="component" value="Chromosome"/>
</dbReference>
<feature type="binding site" evidence="1">
    <location>
        <position position="4"/>
    </location>
    <ligand>
        <name>Zn(2+)</name>
        <dbReference type="ChEBI" id="CHEBI:29105"/>
    </ligand>
</feature>
<keyword evidence="1" id="KW-0479">Metal-binding</keyword>
<accession>A0A143AXS8</accession>
<proteinExistence type="predicted"/>
<dbReference type="Pfam" id="PF03352">
    <property type="entry name" value="Adenine_glyco"/>
    <property type="match status" value="1"/>
</dbReference>
<dbReference type="EMBL" id="CP012275">
    <property type="protein sequence ID" value="AMV62448.1"/>
    <property type="molecule type" value="Genomic_DNA"/>
</dbReference>
<evidence type="ECO:0000256" key="1">
    <source>
        <dbReference type="PIRSR" id="PIRSR605019-1"/>
    </source>
</evidence>
<keyword evidence="4" id="KW-1185">Reference proteome</keyword>
<evidence type="ECO:0000313" key="4">
    <source>
        <dbReference type="Proteomes" id="UP000076244"/>
    </source>
</evidence>
<dbReference type="RefSeq" id="WP_056986087.1">
    <property type="nucleotide sequence ID" value="NZ_BAAAXI010000182.1"/>
</dbReference>
<dbReference type="PANTHER" id="PTHR30037:SF4">
    <property type="entry name" value="DNA-3-METHYLADENINE GLYCOSYLASE I"/>
    <property type="match status" value="1"/>
</dbReference>
<dbReference type="AlphaFoldDB" id="A0A143AXS8"/>
<dbReference type="InterPro" id="IPR052891">
    <property type="entry name" value="DNA-3mA_glycosylase"/>
</dbReference>
<dbReference type="GeneID" id="57276014"/>
<dbReference type="InterPro" id="IPR011257">
    <property type="entry name" value="DNA_glycosylase"/>
</dbReference>
<feature type="binding site" evidence="1">
    <location>
        <position position="17"/>
    </location>
    <ligand>
        <name>Zn(2+)</name>
        <dbReference type="ChEBI" id="CHEBI:29105"/>
    </ligand>
</feature>
<dbReference type="EMBL" id="CP012288">
    <property type="protein sequence ID" value="AMV67687.1"/>
    <property type="molecule type" value="Genomic_DNA"/>
</dbReference>